<dbReference type="CDD" id="cd22644">
    <property type="entry name" value="DotZ"/>
    <property type="match status" value="1"/>
</dbReference>
<dbReference type="EMBL" id="LNYY01000019">
    <property type="protein sequence ID" value="KTD68328.1"/>
    <property type="molecule type" value="Genomic_DNA"/>
</dbReference>
<comment type="caution">
    <text evidence="1">The sequence shown here is derived from an EMBL/GenBank/DDBJ whole genome shotgun (WGS) entry which is preliminary data.</text>
</comment>
<protein>
    <submittedName>
        <fullName evidence="1">Uncharacterized protein</fullName>
    </submittedName>
</protein>
<organism evidence="1 2">
    <name type="scientific">Legionella steelei</name>
    <dbReference type="NCBI Taxonomy" id="947033"/>
    <lineage>
        <taxon>Bacteria</taxon>
        <taxon>Pseudomonadati</taxon>
        <taxon>Pseudomonadota</taxon>
        <taxon>Gammaproteobacteria</taxon>
        <taxon>Legionellales</taxon>
        <taxon>Legionellaceae</taxon>
        <taxon>Legionella</taxon>
    </lineage>
</organism>
<dbReference type="AlphaFoldDB" id="A0A0W0ZH19"/>
<dbReference type="InterPro" id="IPR049719">
    <property type="entry name" value="DotZ-like"/>
</dbReference>
<gene>
    <name evidence="1" type="ORF">Lste_1486</name>
</gene>
<dbReference type="RefSeq" id="WP_058510434.1">
    <property type="nucleotide sequence ID" value="NZ_DAIOMV010000001.1"/>
</dbReference>
<reference evidence="1 2" key="1">
    <citation type="submission" date="2015-11" db="EMBL/GenBank/DDBJ databases">
        <title>Genomic analysis of 38 Legionella species identifies large and diverse effector repertoires.</title>
        <authorList>
            <person name="Burstein D."/>
            <person name="Amaro F."/>
            <person name="Zusman T."/>
            <person name="Lifshitz Z."/>
            <person name="Cohen O."/>
            <person name="Gilbert J.A."/>
            <person name="Pupko T."/>
            <person name="Shuman H.A."/>
            <person name="Segal G."/>
        </authorList>
    </citation>
    <scope>NUCLEOTIDE SEQUENCE [LARGE SCALE GENOMIC DNA]</scope>
    <source>
        <strain evidence="1 2">IMVS3376</strain>
    </source>
</reference>
<sequence>MNEQEIDTELSQWFSTYGVITAERILGRYKINLVQTELVAAIKSPFSFYHRILLVPLKSVLNGIVLQQANDYHVYVQKLYIDYLLSGENSKGEEAQGAATREVIENERQQLVALGEEFQKVQGNHDYLIATSQRILIQITQMFNTELEKAIKSINSIFKTAALSVKKSQIRKAVNHALIYCNMAEVQANESLFIEKMNEMLKISLTEDLKRKIQAALAEILQLDIDFDDQVMEYVDQADELNRTANAYRNQFFDTIIRVVDLMKSLPEYKIDPAQDEINREPLYFDKSIGAIE</sequence>
<keyword evidence="2" id="KW-1185">Reference proteome</keyword>
<proteinExistence type="predicted"/>
<evidence type="ECO:0000313" key="1">
    <source>
        <dbReference type="EMBL" id="KTD68328.1"/>
    </source>
</evidence>
<dbReference type="Proteomes" id="UP000054926">
    <property type="component" value="Unassembled WGS sequence"/>
</dbReference>
<evidence type="ECO:0000313" key="2">
    <source>
        <dbReference type="Proteomes" id="UP000054926"/>
    </source>
</evidence>
<name>A0A0W0ZH19_9GAMM</name>
<accession>A0A0W0ZH19</accession>
<dbReference type="STRING" id="947033.Lste_1486"/>
<dbReference type="PATRIC" id="fig|947033.5.peg.1579"/>
<dbReference type="Pfam" id="PF23129">
    <property type="entry name" value="DotZ"/>
    <property type="match status" value="1"/>
</dbReference>
<dbReference type="OrthoDB" id="5649041at2"/>